<name>A0A0R0L8W7_SOYBN</name>
<reference evidence="1" key="3">
    <citation type="submission" date="2018-07" db="EMBL/GenBank/DDBJ databases">
        <title>WGS assembly of Glycine max.</title>
        <authorList>
            <person name="Schmutz J."/>
            <person name="Cannon S."/>
            <person name="Schlueter J."/>
            <person name="Ma J."/>
            <person name="Mitros T."/>
            <person name="Nelson W."/>
            <person name="Hyten D."/>
            <person name="Song Q."/>
            <person name="Thelen J."/>
            <person name="Cheng J."/>
            <person name="Xu D."/>
            <person name="Hellsten U."/>
            <person name="May G."/>
            <person name="Yu Y."/>
            <person name="Sakurai T."/>
            <person name="Umezawa T."/>
            <person name="Bhattacharyya M."/>
            <person name="Sandhu D."/>
            <person name="Valliyodan B."/>
            <person name="Lindquist E."/>
            <person name="Peto M."/>
            <person name="Grant D."/>
            <person name="Shu S."/>
            <person name="Goodstein D."/>
            <person name="Barry K."/>
            <person name="Futrell-Griggs M."/>
            <person name="Abernathy B."/>
            <person name="Du J."/>
            <person name="Tian Z."/>
            <person name="Zhu L."/>
            <person name="Gill N."/>
            <person name="Joshi T."/>
            <person name="Libault M."/>
            <person name="Sethuraman A."/>
            <person name="Zhang X."/>
            <person name="Shinozaki K."/>
            <person name="Nguyen H."/>
            <person name="Wing R."/>
            <person name="Cregan P."/>
            <person name="Specht J."/>
            <person name="Grimwood J."/>
            <person name="Rokhsar D."/>
            <person name="Stacey G."/>
            <person name="Shoemaker R."/>
            <person name="Jackson S."/>
        </authorList>
    </citation>
    <scope>NUCLEOTIDE SEQUENCE</scope>
    <source>
        <tissue evidence="1">Callus</tissue>
    </source>
</reference>
<proteinExistence type="predicted"/>
<dbReference type="EnsemblPlants" id="KRH75626">
    <property type="protein sequence ID" value="KRH75626"/>
    <property type="gene ID" value="GLYMA_01G097300"/>
</dbReference>
<dbReference type="Gramene" id="KRH75626">
    <property type="protein sequence ID" value="KRH75626"/>
    <property type="gene ID" value="GLYMA_01G097300"/>
</dbReference>
<dbReference type="AlphaFoldDB" id="A0A0R0L8W7"/>
<accession>A0A0R0L8W7</accession>
<protein>
    <submittedName>
        <fullName evidence="1 2">Uncharacterized protein</fullName>
    </submittedName>
</protein>
<dbReference type="Proteomes" id="UP000008827">
    <property type="component" value="Chromosome 1"/>
</dbReference>
<evidence type="ECO:0000313" key="2">
    <source>
        <dbReference type="EnsemblPlants" id="KRH75626"/>
    </source>
</evidence>
<organism evidence="1">
    <name type="scientific">Glycine max</name>
    <name type="common">Soybean</name>
    <name type="synonym">Glycine hispida</name>
    <dbReference type="NCBI Taxonomy" id="3847"/>
    <lineage>
        <taxon>Eukaryota</taxon>
        <taxon>Viridiplantae</taxon>
        <taxon>Streptophyta</taxon>
        <taxon>Embryophyta</taxon>
        <taxon>Tracheophyta</taxon>
        <taxon>Spermatophyta</taxon>
        <taxon>Magnoliopsida</taxon>
        <taxon>eudicotyledons</taxon>
        <taxon>Gunneridae</taxon>
        <taxon>Pentapetalae</taxon>
        <taxon>rosids</taxon>
        <taxon>fabids</taxon>
        <taxon>Fabales</taxon>
        <taxon>Fabaceae</taxon>
        <taxon>Papilionoideae</taxon>
        <taxon>50 kb inversion clade</taxon>
        <taxon>NPAAA clade</taxon>
        <taxon>indigoferoid/millettioid clade</taxon>
        <taxon>Phaseoleae</taxon>
        <taxon>Glycine</taxon>
        <taxon>Glycine subgen. Soja</taxon>
    </lineage>
</organism>
<reference evidence="2" key="2">
    <citation type="submission" date="2018-02" db="UniProtKB">
        <authorList>
            <consortium name="EnsemblPlants"/>
        </authorList>
    </citation>
    <scope>IDENTIFICATION</scope>
    <source>
        <strain evidence="2">Williams 82</strain>
    </source>
</reference>
<evidence type="ECO:0000313" key="3">
    <source>
        <dbReference type="Proteomes" id="UP000008827"/>
    </source>
</evidence>
<gene>
    <name evidence="1" type="ORF">GLYMA_01G097300</name>
</gene>
<evidence type="ECO:0000313" key="1">
    <source>
        <dbReference type="EMBL" id="KRH75626.1"/>
    </source>
</evidence>
<reference evidence="1 2" key="1">
    <citation type="journal article" date="2010" name="Nature">
        <title>Genome sequence of the palaeopolyploid soybean.</title>
        <authorList>
            <person name="Schmutz J."/>
            <person name="Cannon S.B."/>
            <person name="Schlueter J."/>
            <person name="Ma J."/>
            <person name="Mitros T."/>
            <person name="Nelson W."/>
            <person name="Hyten D.L."/>
            <person name="Song Q."/>
            <person name="Thelen J.J."/>
            <person name="Cheng J."/>
            <person name="Xu D."/>
            <person name="Hellsten U."/>
            <person name="May G.D."/>
            <person name="Yu Y."/>
            <person name="Sakurai T."/>
            <person name="Umezawa T."/>
            <person name="Bhattacharyya M.K."/>
            <person name="Sandhu D."/>
            <person name="Valliyodan B."/>
            <person name="Lindquist E."/>
            <person name="Peto M."/>
            <person name="Grant D."/>
            <person name="Shu S."/>
            <person name="Goodstein D."/>
            <person name="Barry K."/>
            <person name="Futrell-Griggs M."/>
            <person name="Abernathy B."/>
            <person name="Du J."/>
            <person name="Tian Z."/>
            <person name="Zhu L."/>
            <person name="Gill N."/>
            <person name="Joshi T."/>
            <person name="Libault M."/>
            <person name="Sethuraman A."/>
            <person name="Zhang X.-C."/>
            <person name="Shinozaki K."/>
            <person name="Nguyen H.T."/>
            <person name="Wing R.A."/>
            <person name="Cregan P."/>
            <person name="Specht J."/>
            <person name="Grimwood J."/>
            <person name="Rokhsar D."/>
            <person name="Stacey G."/>
            <person name="Shoemaker R.C."/>
            <person name="Jackson S.A."/>
        </authorList>
    </citation>
    <scope>NUCLEOTIDE SEQUENCE [LARGE SCALE GENOMIC DNA]</scope>
    <source>
        <strain evidence="2">cv. Williams 82</strain>
        <tissue evidence="1">Callus</tissue>
    </source>
</reference>
<dbReference type="EMBL" id="CM000834">
    <property type="protein sequence ID" value="KRH75626.1"/>
    <property type="molecule type" value="Genomic_DNA"/>
</dbReference>
<dbReference type="InParanoid" id="A0A0R0L8W7"/>
<keyword evidence="3" id="KW-1185">Reference proteome</keyword>
<sequence length="42" mass="4798">MARLQIEQISGTIISLKLQFQISGHRECEDPITSALMHTWTL</sequence>